<comment type="caution">
    <text evidence="1">The sequence shown here is derived from an EMBL/GenBank/DDBJ whole genome shotgun (WGS) entry which is preliminary data.</text>
</comment>
<accession>A0A841FKX4</accession>
<evidence type="ECO:0000313" key="2">
    <source>
        <dbReference type="Proteomes" id="UP000548476"/>
    </source>
</evidence>
<dbReference type="Proteomes" id="UP000548476">
    <property type="component" value="Unassembled WGS sequence"/>
</dbReference>
<protein>
    <submittedName>
        <fullName evidence="1">Uncharacterized protein</fullName>
    </submittedName>
</protein>
<evidence type="ECO:0000313" key="1">
    <source>
        <dbReference type="EMBL" id="MBB6036504.1"/>
    </source>
</evidence>
<gene>
    <name evidence="1" type="ORF">HNR73_004375</name>
</gene>
<organism evidence="1 2">
    <name type="scientific">Phytomonospora endophytica</name>
    <dbReference type="NCBI Taxonomy" id="714109"/>
    <lineage>
        <taxon>Bacteria</taxon>
        <taxon>Bacillati</taxon>
        <taxon>Actinomycetota</taxon>
        <taxon>Actinomycetes</taxon>
        <taxon>Micromonosporales</taxon>
        <taxon>Micromonosporaceae</taxon>
        <taxon>Phytomonospora</taxon>
    </lineage>
</organism>
<dbReference type="AlphaFoldDB" id="A0A841FKX4"/>
<reference evidence="1 2" key="1">
    <citation type="submission" date="2020-08" db="EMBL/GenBank/DDBJ databases">
        <title>Genomic Encyclopedia of Type Strains, Phase IV (KMG-IV): sequencing the most valuable type-strain genomes for metagenomic binning, comparative biology and taxonomic classification.</title>
        <authorList>
            <person name="Goeker M."/>
        </authorList>
    </citation>
    <scope>NUCLEOTIDE SEQUENCE [LARGE SCALE GENOMIC DNA]</scope>
    <source>
        <strain evidence="1 2">YIM 65646</strain>
    </source>
</reference>
<proteinExistence type="predicted"/>
<dbReference type="EMBL" id="JACHGT010000009">
    <property type="protein sequence ID" value="MBB6036504.1"/>
    <property type="molecule type" value="Genomic_DNA"/>
</dbReference>
<sequence>MTETIGVLAERVAGQVAGWGPARWRATTPASGSRTRREVLYELVQHLADLCADVEGRQLRRVPHLENDYALPDQLRVVAADLDAAGPDELTGDKALVSLRETHRVIFA</sequence>
<keyword evidence="2" id="KW-1185">Reference proteome</keyword>
<dbReference type="RefSeq" id="WP_184789346.1">
    <property type="nucleotide sequence ID" value="NZ_BONT01000030.1"/>
</dbReference>
<name>A0A841FKX4_9ACTN</name>